<organism evidence="2 3">
    <name type="scientific">Candidatus Anaerostipes excrementavium</name>
    <dbReference type="NCBI Taxonomy" id="2838463"/>
    <lineage>
        <taxon>Bacteria</taxon>
        <taxon>Bacillati</taxon>
        <taxon>Bacillota</taxon>
        <taxon>Clostridia</taxon>
        <taxon>Lachnospirales</taxon>
        <taxon>Lachnospiraceae</taxon>
        <taxon>Anaerostipes</taxon>
    </lineage>
</organism>
<reference evidence="2" key="2">
    <citation type="submission" date="2021-04" db="EMBL/GenBank/DDBJ databases">
        <authorList>
            <person name="Gilroy R."/>
        </authorList>
    </citation>
    <scope>NUCLEOTIDE SEQUENCE</scope>
    <source>
        <strain evidence="2">CHK191-13928</strain>
    </source>
</reference>
<evidence type="ECO:0000256" key="1">
    <source>
        <dbReference type="SAM" id="Phobius"/>
    </source>
</evidence>
<dbReference type="Proteomes" id="UP000886721">
    <property type="component" value="Unassembled WGS sequence"/>
</dbReference>
<evidence type="ECO:0000313" key="3">
    <source>
        <dbReference type="Proteomes" id="UP000886721"/>
    </source>
</evidence>
<dbReference type="AlphaFoldDB" id="A0A9D1WW47"/>
<comment type="caution">
    <text evidence="2">The sequence shown here is derived from an EMBL/GenBank/DDBJ whole genome shotgun (WGS) entry which is preliminary data.</text>
</comment>
<feature type="transmembrane region" description="Helical" evidence="1">
    <location>
        <begin position="17"/>
        <end position="38"/>
    </location>
</feature>
<feature type="transmembrane region" description="Helical" evidence="1">
    <location>
        <begin position="174"/>
        <end position="194"/>
    </location>
</feature>
<name>A0A9D1WW47_9FIRM</name>
<keyword evidence="1" id="KW-0472">Membrane</keyword>
<accession>A0A9D1WW47</accession>
<proteinExistence type="predicted"/>
<keyword evidence="1" id="KW-0812">Transmembrane</keyword>
<dbReference type="EMBL" id="DXEM01000025">
    <property type="protein sequence ID" value="HIX67905.1"/>
    <property type="molecule type" value="Genomic_DNA"/>
</dbReference>
<keyword evidence="1" id="KW-1133">Transmembrane helix</keyword>
<feature type="transmembrane region" description="Helical" evidence="1">
    <location>
        <begin position="96"/>
        <end position="129"/>
    </location>
</feature>
<protein>
    <submittedName>
        <fullName evidence="2">ABC transporter permease</fullName>
    </submittedName>
</protein>
<feature type="transmembrane region" description="Helical" evidence="1">
    <location>
        <begin position="53"/>
        <end position="75"/>
    </location>
</feature>
<feature type="transmembrane region" description="Helical" evidence="1">
    <location>
        <begin position="242"/>
        <end position="261"/>
    </location>
</feature>
<evidence type="ECO:0000313" key="2">
    <source>
        <dbReference type="EMBL" id="HIX67905.1"/>
    </source>
</evidence>
<dbReference type="GO" id="GO:0140359">
    <property type="term" value="F:ABC-type transporter activity"/>
    <property type="evidence" value="ECO:0007669"/>
    <property type="project" value="InterPro"/>
</dbReference>
<sequence>MLKLLSANRIRLQKSKFFWIGLFATIGYSVFLLLMNYIEKISYIGNSIVQINYYLLSPLSIISFFCPIFSGIFIGTEYSDGTMRNRLIVGHTRKNIYLANFITICLANVFITIISSVIVSLLGIGMFGWHMTDPMLFLLHYLSGIMMLIAFSGFFTLVAMIIHNKTISTVTSIITFLMSYMIAGVIRRLVFSFYNGESISDVFPFLSGDMVSQPALEFLYDFIPMGQCLQITSNTVFHPYRLPAYSAFFTVITVICGVLIFSKKDMK</sequence>
<dbReference type="GO" id="GO:0005886">
    <property type="term" value="C:plasma membrane"/>
    <property type="evidence" value="ECO:0007669"/>
    <property type="project" value="UniProtKB-SubCell"/>
</dbReference>
<gene>
    <name evidence="2" type="ORF">H9735_07270</name>
</gene>
<feature type="transmembrane region" description="Helical" evidence="1">
    <location>
        <begin position="141"/>
        <end position="162"/>
    </location>
</feature>
<dbReference type="Pfam" id="PF12730">
    <property type="entry name" value="ABC2_membrane_4"/>
    <property type="match status" value="1"/>
</dbReference>
<reference evidence="2" key="1">
    <citation type="journal article" date="2021" name="PeerJ">
        <title>Extensive microbial diversity within the chicken gut microbiome revealed by metagenomics and culture.</title>
        <authorList>
            <person name="Gilroy R."/>
            <person name="Ravi A."/>
            <person name="Getino M."/>
            <person name="Pursley I."/>
            <person name="Horton D.L."/>
            <person name="Alikhan N.F."/>
            <person name="Baker D."/>
            <person name="Gharbi K."/>
            <person name="Hall N."/>
            <person name="Watson M."/>
            <person name="Adriaenssens E.M."/>
            <person name="Foster-Nyarko E."/>
            <person name="Jarju S."/>
            <person name="Secka A."/>
            <person name="Antonio M."/>
            <person name="Oren A."/>
            <person name="Chaudhuri R.R."/>
            <person name="La Ragione R."/>
            <person name="Hildebrand F."/>
            <person name="Pallen M.J."/>
        </authorList>
    </citation>
    <scope>NUCLEOTIDE SEQUENCE</scope>
    <source>
        <strain evidence="2">CHK191-13928</strain>
    </source>
</reference>